<evidence type="ECO:0008006" key="3">
    <source>
        <dbReference type="Google" id="ProtNLM"/>
    </source>
</evidence>
<dbReference type="EMBL" id="JAQIZT010000005">
    <property type="protein sequence ID" value="KAJ6998006.1"/>
    <property type="molecule type" value="Genomic_DNA"/>
</dbReference>
<sequence>MQVFPSIANIKGNEITFENGKSKQYDAIIFATGYRSTVLDWLKVTEY</sequence>
<gene>
    <name evidence="1" type="ORF">NC653_014272</name>
</gene>
<organism evidence="1 2">
    <name type="scientific">Populus alba x Populus x berolinensis</name>
    <dbReference type="NCBI Taxonomy" id="444605"/>
    <lineage>
        <taxon>Eukaryota</taxon>
        <taxon>Viridiplantae</taxon>
        <taxon>Streptophyta</taxon>
        <taxon>Embryophyta</taxon>
        <taxon>Tracheophyta</taxon>
        <taxon>Spermatophyta</taxon>
        <taxon>Magnoliopsida</taxon>
        <taxon>eudicotyledons</taxon>
        <taxon>Gunneridae</taxon>
        <taxon>Pentapetalae</taxon>
        <taxon>rosids</taxon>
        <taxon>fabids</taxon>
        <taxon>Malpighiales</taxon>
        <taxon>Salicaceae</taxon>
        <taxon>Saliceae</taxon>
        <taxon>Populus</taxon>
    </lineage>
</organism>
<dbReference type="AlphaFoldDB" id="A0AAD6QWT6"/>
<dbReference type="Proteomes" id="UP001164929">
    <property type="component" value="Chromosome 5"/>
</dbReference>
<evidence type="ECO:0000313" key="2">
    <source>
        <dbReference type="Proteomes" id="UP001164929"/>
    </source>
</evidence>
<dbReference type="Gene3D" id="3.50.50.60">
    <property type="entry name" value="FAD/NAD(P)-binding domain"/>
    <property type="match status" value="1"/>
</dbReference>
<comment type="caution">
    <text evidence="1">The sequence shown here is derived from an EMBL/GenBank/DDBJ whole genome shotgun (WGS) entry which is preliminary data.</text>
</comment>
<name>A0AAD6QWT6_9ROSI</name>
<reference evidence="1" key="1">
    <citation type="journal article" date="2023" name="Mol. Ecol. Resour.">
        <title>Chromosome-level genome assembly of a triploid poplar Populus alba 'Berolinensis'.</title>
        <authorList>
            <person name="Chen S."/>
            <person name="Yu Y."/>
            <person name="Wang X."/>
            <person name="Wang S."/>
            <person name="Zhang T."/>
            <person name="Zhou Y."/>
            <person name="He R."/>
            <person name="Meng N."/>
            <person name="Wang Y."/>
            <person name="Liu W."/>
            <person name="Liu Z."/>
            <person name="Liu J."/>
            <person name="Guo Q."/>
            <person name="Huang H."/>
            <person name="Sederoff R.R."/>
            <person name="Wang G."/>
            <person name="Qu G."/>
            <person name="Chen S."/>
        </authorList>
    </citation>
    <scope>NUCLEOTIDE SEQUENCE</scope>
    <source>
        <strain evidence="1">SC-2020</strain>
    </source>
</reference>
<evidence type="ECO:0000313" key="1">
    <source>
        <dbReference type="EMBL" id="KAJ6998006.1"/>
    </source>
</evidence>
<proteinExistence type="predicted"/>
<keyword evidence="2" id="KW-1185">Reference proteome</keyword>
<dbReference type="InterPro" id="IPR036188">
    <property type="entry name" value="FAD/NAD-bd_sf"/>
</dbReference>
<protein>
    <recommendedName>
        <fullName evidence="3">Flavin-containing monooxygenase</fullName>
    </recommendedName>
</protein>
<accession>A0AAD6QWT6</accession>